<dbReference type="InterPro" id="IPR025996">
    <property type="entry name" value="MT1864/Rv1816-like_C"/>
</dbReference>
<dbReference type="InterPro" id="IPR001647">
    <property type="entry name" value="HTH_TetR"/>
</dbReference>
<evidence type="ECO:0000256" key="1">
    <source>
        <dbReference type="ARBA" id="ARBA00023015"/>
    </source>
</evidence>
<keyword evidence="7" id="KW-1185">Reference proteome</keyword>
<feature type="domain" description="HTH tetR-type" evidence="5">
    <location>
        <begin position="4"/>
        <end position="64"/>
    </location>
</feature>
<dbReference type="SUPFAM" id="SSF46689">
    <property type="entry name" value="Homeodomain-like"/>
    <property type="match status" value="1"/>
</dbReference>
<reference evidence="6 7" key="1">
    <citation type="submission" date="2021-03" db="EMBL/GenBank/DDBJ databases">
        <title>Sequencing the genomes of 1000 actinobacteria strains.</title>
        <authorList>
            <person name="Klenk H.-P."/>
        </authorList>
    </citation>
    <scope>NUCLEOTIDE SEQUENCE [LARGE SCALE GENOMIC DNA]</scope>
    <source>
        <strain evidence="6 7">DSM 24221</strain>
    </source>
</reference>
<name>A0ABS4ZGW7_9MICO</name>
<dbReference type="PROSITE" id="PS50977">
    <property type="entry name" value="HTH_TETR_2"/>
    <property type="match status" value="1"/>
</dbReference>
<dbReference type="InterPro" id="IPR009057">
    <property type="entry name" value="Homeodomain-like_sf"/>
</dbReference>
<evidence type="ECO:0000313" key="7">
    <source>
        <dbReference type="Proteomes" id="UP001519362"/>
    </source>
</evidence>
<dbReference type="Proteomes" id="UP001519362">
    <property type="component" value="Unassembled WGS sequence"/>
</dbReference>
<dbReference type="RefSeq" id="WP_165136157.1">
    <property type="nucleotide sequence ID" value="NZ_CP049253.1"/>
</dbReference>
<accession>A0ABS4ZGW7</accession>
<keyword evidence="3" id="KW-0804">Transcription</keyword>
<dbReference type="SUPFAM" id="SSF48498">
    <property type="entry name" value="Tetracyclin repressor-like, C-terminal domain"/>
    <property type="match status" value="1"/>
</dbReference>
<protein>
    <submittedName>
        <fullName evidence="6">AcrR family transcriptional regulator</fullName>
    </submittedName>
</protein>
<organism evidence="6 7">
    <name type="scientific">Microbacterium amylolyticum</name>
    <dbReference type="NCBI Taxonomy" id="936337"/>
    <lineage>
        <taxon>Bacteria</taxon>
        <taxon>Bacillati</taxon>
        <taxon>Actinomycetota</taxon>
        <taxon>Actinomycetes</taxon>
        <taxon>Micrococcales</taxon>
        <taxon>Microbacteriaceae</taxon>
        <taxon>Microbacterium</taxon>
    </lineage>
</organism>
<evidence type="ECO:0000256" key="4">
    <source>
        <dbReference type="PROSITE-ProRule" id="PRU00335"/>
    </source>
</evidence>
<keyword evidence="1" id="KW-0805">Transcription regulation</keyword>
<dbReference type="EMBL" id="JAGIOL010000001">
    <property type="protein sequence ID" value="MBP2436526.1"/>
    <property type="molecule type" value="Genomic_DNA"/>
</dbReference>
<comment type="caution">
    <text evidence="6">The sequence shown here is derived from an EMBL/GenBank/DDBJ whole genome shotgun (WGS) entry which is preliminary data.</text>
</comment>
<proteinExistence type="predicted"/>
<evidence type="ECO:0000313" key="6">
    <source>
        <dbReference type="EMBL" id="MBP2436526.1"/>
    </source>
</evidence>
<dbReference type="Gene3D" id="1.10.10.60">
    <property type="entry name" value="Homeodomain-like"/>
    <property type="match status" value="1"/>
</dbReference>
<dbReference type="Pfam" id="PF13305">
    <property type="entry name" value="TetR_C_33"/>
    <property type="match status" value="1"/>
</dbReference>
<evidence type="ECO:0000256" key="2">
    <source>
        <dbReference type="ARBA" id="ARBA00023125"/>
    </source>
</evidence>
<keyword evidence="2 4" id="KW-0238">DNA-binding</keyword>
<evidence type="ECO:0000259" key="5">
    <source>
        <dbReference type="PROSITE" id="PS50977"/>
    </source>
</evidence>
<evidence type="ECO:0000256" key="3">
    <source>
        <dbReference type="ARBA" id="ARBA00023163"/>
    </source>
</evidence>
<gene>
    <name evidence="6" type="ORF">JOF34_001112</name>
</gene>
<dbReference type="InterPro" id="IPR036271">
    <property type="entry name" value="Tet_transcr_reg_TetR-rel_C_sf"/>
</dbReference>
<feature type="DNA-binding region" description="H-T-H motif" evidence="4">
    <location>
        <begin position="27"/>
        <end position="46"/>
    </location>
</feature>
<dbReference type="Gene3D" id="1.10.357.10">
    <property type="entry name" value="Tetracycline Repressor, domain 2"/>
    <property type="match status" value="1"/>
</dbReference>
<sequence length="194" mass="20874">MVSRLTREKVVAQAAALSDEIGFHELTITKLGRSLGIAPPGVYRHVDDLDDVRRAISRLASREAAMDLSSVCAGLSGVDALAALASGLRGWASDHQGRYAALQTAPARDDIEGQAATEPLLAVFGSVLRAYDLEGDDLTDAIRIVRSALHGFISLEGSEGFKLERDLDATFDRLISSLDTVLTQWRRDALDLSP</sequence>